<dbReference type="GO" id="GO:0000155">
    <property type="term" value="F:phosphorelay sensor kinase activity"/>
    <property type="evidence" value="ECO:0007669"/>
    <property type="project" value="InterPro"/>
</dbReference>
<name>A1ZJJ9_MICM2</name>
<feature type="domain" description="Signal transduction histidine kinase internal region" evidence="2">
    <location>
        <begin position="130"/>
        <end position="208"/>
    </location>
</feature>
<sequence>MIFLASSVDIGIIGLTHNLVMSFINWQGAVLVMWHYQNKYPKHSQAFVRILLEFVVMCLFILGLVTFNHWLASVLYNVPCRWSSIPKSMVFNLVITLFIGAFYESRYLFERWQESVIETQKLRRQTTQSQLEVLKNQVNPHFLFNSLNTLLTLIPEDKKTAQKFTRKLEVVYRYILQHQNQELTTVAREFEFIKAYLFLQQIRFGDNLKVQMLVEKDYLQHQIVPLSLQMLVENAIKHNVISSARPLYLNIITKSNHLIVRNNLQLKKVTSGMRENSTHIGLKNIKDRYAFFTQQPVTIQPKVATFEVRLPLLEQPISNKSVAESLAPLLS</sequence>
<evidence type="ECO:0000259" key="2">
    <source>
        <dbReference type="Pfam" id="PF06580"/>
    </source>
</evidence>
<keyword evidence="1" id="KW-0812">Transmembrane</keyword>
<reference evidence="3 4" key="1">
    <citation type="submission" date="2007-01" db="EMBL/GenBank/DDBJ databases">
        <authorList>
            <person name="Haygood M."/>
            <person name="Podell S."/>
            <person name="Anderson C."/>
            <person name="Hopkinson B."/>
            <person name="Roe K."/>
            <person name="Barbeau K."/>
            <person name="Gaasterland T."/>
            <person name="Ferriera S."/>
            <person name="Johnson J."/>
            <person name="Kravitz S."/>
            <person name="Beeson K."/>
            <person name="Sutton G."/>
            <person name="Rogers Y.-H."/>
            <person name="Friedman R."/>
            <person name="Frazier M."/>
            <person name="Venter J.C."/>
        </authorList>
    </citation>
    <scope>NUCLEOTIDE SEQUENCE [LARGE SCALE GENOMIC DNA]</scope>
    <source>
        <strain evidence="3 4">ATCC 23134</strain>
    </source>
</reference>
<comment type="caution">
    <text evidence="3">The sequence shown here is derived from an EMBL/GenBank/DDBJ whole genome shotgun (WGS) entry which is preliminary data.</text>
</comment>
<proteinExistence type="predicted"/>
<keyword evidence="1" id="KW-0472">Membrane</keyword>
<dbReference type="InterPro" id="IPR050640">
    <property type="entry name" value="Bact_2-comp_sensor_kinase"/>
</dbReference>
<organism evidence="3 4">
    <name type="scientific">Microscilla marina ATCC 23134</name>
    <dbReference type="NCBI Taxonomy" id="313606"/>
    <lineage>
        <taxon>Bacteria</taxon>
        <taxon>Pseudomonadati</taxon>
        <taxon>Bacteroidota</taxon>
        <taxon>Cytophagia</taxon>
        <taxon>Cytophagales</taxon>
        <taxon>Microscillaceae</taxon>
        <taxon>Microscilla</taxon>
    </lineage>
</organism>
<dbReference type="PANTHER" id="PTHR34220:SF7">
    <property type="entry name" value="SENSOR HISTIDINE KINASE YPDA"/>
    <property type="match status" value="1"/>
</dbReference>
<evidence type="ECO:0000313" key="4">
    <source>
        <dbReference type="Proteomes" id="UP000004095"/>
    </source>
</evidence>
<keyword evidence="4" id="KW-1185">Reference proteome</keyword>
<evidence type="ECO:0000256" key="1">
    <source>
        <dbReference type="SAM" id="Phobius"/>
    </source>
</evidence>
<protein>
    <submittedName>
        <fullName evidence="3">Putative membrane protein</fullName>
    </submittedName>
</protein>
<dbReference type="InterPro" id="IPR010559">
    <property type="entry name" value="Sig_transdc_His_kin_internal"/>
</dbReference>
<dbReference type="eggNOG" id="COG2972">
    <property type="taxonomic scope" value="Bacteria"/>
</dbReference>
<gene>
    <name evidence="3" type="ORF">M23134_01356</name>
</gene>
<dbReference type="EMBL" id="AAWS01000011">
    <property type="protein sequence ID" value="EAY29302.1"/>
    <property type="molecule type" value="Genomic_DNA"/>
</dbReference>
<dbReference type="PANTHER" id="PTHR34220">
    <property type="entry name" value="SENSOR HISTIDINE KINASE YPDA"/>
    <property type="match status" value="1"/>
</dbReference>
<feature type="transmembrane region" description="Helical" evidence="1">
    <location>
        <begin position="85"/>
        <end position="103"/>
    </location>
</feature>
<feature type="transmembrane region" description="Helical" evidence="1">
    <location>
        <begin position="46"/>
        <end position="65"/>
    </location>
</feature>
<dbReference type="AlphaFoldDB" id="A1ZJJ9"/>
<dbReference type="Proteomes" id="UP000004095">
    <property type="component" value="Unassembled WGS sequence"/>
</dbReference>
<dbReference type="Pfam" id="PF06580">
    <property type="entry name" value="His_kinase"/>
    <property type="match status" value="1"/>
</dbReference>
<feature type="transmembrane region" description="Helical" evidence="1">
    <location>
        <begin position="12"/>
        <end position="34"/>
    </location>
</feature>
<keyword evidence="1" id="KW-1133">Transmembrane helix</keyword>
<evidence type="ECO:0000313" key="3">
    <source>
        <dbReference type="EMBL" id="EAY29302.1"/>
    </source>
</evidence>
<accession>A1ZJJ9</accession>
<dbReference type="GO" id="GO:0016020">
    <property type="term" value="C:membrane"/>
    <property type="evidence" value="ECO:0007669"/>
    <property type="project" value="InterPro"/>
</dbReference>